<accession>A0A835LE78</accession>
<dbReference type="PANTHER" id="PTHR46667">
    <property type="entry name" value="OS05G0182700 PROTEIN"/>
    <property type="match status" value="1"/>
</dbReference>
<evidence type="ECO:0000256" key="1">
    <source>
        <dbReference type="SAM" id="Phobius"/>
    </source>
</evidence>
<dbReference type="EMBL" id="JADFTS010000009">
    <property type="protein sequence ID" value="KAF9588564.1"/>
    <property type="molecule type" value="Genomic_DNA"/>
</dbReference>
<keyword evidence="1" id="KW-0472">Membrane</keyword>
<dbReference type="AlphaFoldDB" id="A0A835LE78"/>
<gene>
    <name evidence="2" type="ORF">IFM89_013416</name>
</gene>
<dbReference type="OrthoDB" id="544175at2759"/>
<keyword evidence="1" id="KW-0812">Transmembrane</keyword>
<name>A0A835LE78_9MAGN</name>
<evidence type="ECO:0000313" key="3">
    <source>
        <dbReference type="Proteomes" id="UP000631114"/>
    </source>
</evidence>
<comment type="caution">
    <text evidence="2">The sequence shown here is derived from an EMBL/GenBank/DDBJ whole genome shotgun (WGS) entry which is preliminary data.</text>
</comment>
<dbReference type="Proteomes" id="UP000631114">
    <property type="component" value="Unassembled WGS sequence"/>
</dbReference>
<protein>
    <submittedName>
        <fullName evidence="2">Uncharacterized protein</fullName>
    </submittedName>
</protein>
<sequence>MDIERIRLAEEEQVESQKSDKKLSSSKVIYKRWDYYYYNKSQSQSQQQKRAMMHTGVSTSKVLILVGAGLTGSVVLRSGRLSDVILQLQELMKGVNKAETSSSGKYDTALLAAQVQRLAQEIRELTLSRPVTILNGDSATADGHDSGSDHTNIRSNMGWVCFVRVNELSCIYTPVTYSDRDVDMFLIHLGNLASYLVPAAAVGAMGYCYMWWKA</sequence>
<reference evidence="2 3" key="1">
    <citation type="submission" date="2020-10" db="EMBL/GenBank/DDBJ databases">
        <title>The Coptis chinensis genome and diversification of protoberbering-type alkaloids.</title>
        <authorList>
            <person name="Wang B."/>
            <person name="Shu S."/>
            <person name="Song C."/>
            <person name="Liu Y."/>
        </authorList>
    </citation>
    <scope>NUCLEOTIDE SEQUENCE [LARGE SCALE GENOMIC DNA]</scope>
    <source>
        <strain evidence="2">HL-2020</strain>
        <tissue evidence="2">Leaf</tissue>
    </source>
</reference>
<organism evidence="2 3">
    <name type="scientific">Coptis chinensis</name>
    <dbReference type="NCBI Taxonomy" id="261450"/>
    <lineage>
        <taxon>Eukaryota</taxon>
        <taxon>Viridiplantae</taxon>
        <taxon>Streptophyta</taxon>
        <taxon>Embryophyta</taxon>
        <taxon>Tracheophyta</taxon>
        <taxon>Spermatophyta</taxon>
        <taxon>Magnoliopsida</taxon>
        <taxon>Ranunculales</taxon>
        <taxon>Ranunculaceae</taxon>
        <taxon>Coptidoideae</taxon>
        <taxon>Coptis</taxon>
    </lineage>
</organism>
<feature type="transmembrane region" description="Helical" evidence="1">
    <location>
        <begin position="192"/>
        <end position="212"/>
    </location>
</feature>
<keyword evidence="1" id="KW-1133">Transmembrane helix</keyword>
<evidence type="ECO:0000313" key="2">
    <source>
        <dbReference type="EMBL" id="KAF9588564.1"/>
    </source>
</evidence>
<proteinExistence type="predicted"/>
<keyword evidence="3" id="KW-1185">Reference proteome</keyword>
<dbReference type="PANTHER" id="PTHR46667:SF1">
    <property type="entry name" value="OS09G0482740 PROTEIN"/>
    <property type="match status" value="1"/>
</dbReference>